<sequence length="222" mass="23959">MGRRAVRAAVRIPENGGKILQVGRKLDPDEAAAVMRAAGMEPLAPYPGSARRWECRCGRCGRVVYPEHRAVRSGQGGCAFCGRADALAALRVDPERAVRVMLGVGLRPLEPYTTSKATWRCECLTCGEIVVSMYCLGQQGRGCPDCGRKRGAAKRRFSHEFAAEAMRAAGLEPLEPYPGTMLKWRCTCVSCGEEVETTRSKVISSGLGCPRCALPKTTPAQG</sequence>
<dbReference type="AlphaFoldDB" id="A0A6J7ILR3"/>
<accession>A0A6J7ILR3</accession>
<organism evidence="1">
    <name type="scientific">freshwater metagenome</name>
    <dbReference type="NCBI Taxonomy" id="449393"/>
    <lineage>
        <taxon>unclassified sequences</taxon>
        <taxon>metagenomes</taxon>
        <taxon>ecological metagenomes</taxon>
    </lineage>
</organism>
<reference evidence="1" key="1">
    <citation type="submission" date="2020-05" db="EMBL/GenBank/DDBJ databases">
        <authorList>
            <person name="Chiriac C."/>
            <person name="Salcher M."/>
            <person name="Ghai R."/>
            <person name="Kavagutti S V."/>
        </authorList>
    </citation>
    <scope>NUCLEOTIDE SEQUENCE</scope>
</reference>
<proteinExistence type="predicted"/>
<name>A0A6J7ILR3_9ZZZZ</name>
<protein>
    <submittedName>
        <fullName evidence="1">Unannotated protein</fullName>
    </submittedName>
</protein>
<gene>
    <name evidence="1" type="ORF">UFOPK3772_00297</name>
</gene>
<dbReference type="EMBL" id="CAFBNE010000005">
    <property type="protein sequence ID" value="CAB4931675.1"/>
    <property type="molecule type" value="Genomic_DNA"/>
</dbReference>
<evidence type="ECO:0000313" key="1">
    <source>
        <dbReference type="EMBL" id="CAB4931675.1"/>
    </source>
</evidence>